<dbReference type="Pfam" id="PF01522">
    <property type="entry name" value="Polysacc_deac_1"/>
    <property type="match status" value="2"/>
</dbReference>
<dbReference type="KEGG" id="tpol:Mal48_07990"/>
<dbReference type="PANTHER" id="PTHR34216:SF3">
    <property type="entry name" value="POLY-BETA-1,6-N-ACETYL-D-GLUCOSAMINE N-DEACETYLASE"/>
    <property type="match status" value="1"/>
</dbReference>
<evidence type="ECO:0000256" key="1">
    <source>
        <dbReference type="ARBA" id="ARBA00004613"/>
    </source>
</evidence>
<dbReference type="PROSITE" id="PS51677">
    <property type="entry name" value="NODB"/>
    <property type="match status" value="1"/>
</dbReference>
<evidence type="ECO:0000256" key="2">
    <source>
        <dbReference type="ARBA" id="ARBA00022729"/>
    </source>
</evidence>
<dbReference type="OrthoDB" id="9778320at2"/>
<organism evidence="4 5">
    <name type="scientific">Thalassoglobus polymorphus</name>
    <dbReference type="NCBI Taxonomy" id="2527994"/>
    <lineage>
        <taxon>Bacteria</taxon>
        <taxon>Pseudomonadati</taxon>
        <taxon>Planctomycetota</taxon>
        <taxon>Planctomycetia</taxon>
        <taxon>Planctomycetales</taxon>
        <taxon>Planctomycetaceae</taxon>
        <taxon>Thalassoglobus</taxon>
    </lineage>
</organism>
<gene>
    <name evidence="4" type="ORF">Mal48_07990</name>
</gene>
<dbReference type="InterPro" id="IPR011330">
    <property type="entry name" value="Glyco_hydro/deAcase_b/a-brl"/>
</dbReference>
<dbReference type="GO" id="GO:0005975">
    <property type="term" value="P:carbohydrate metabolic process"/>
    <property type="evidence" value="ECO:0007669"/>
    <property type="project" value="InterPro"/>
</dbReference>
<comment type="subcellular location">
    <subcellularLocation>
        <location evidence="1">Secreted</location>
    </subcellularLocation>
</comment>
<keyword evidence="5" id="KW-1185">Reference proteome</keyword>
<sequence>MVTTTGTRDILANTFERTGTGSLLSATVGRWNGLVVFNYHRIGNALESSFDRALFSASQDEFEQQVRFLKRNFDIVGVEDLPRVLHDASSQAVMITFDDGYLDNYEVAFPVLKEYKATALFFIASGFLDDHPIAWWDEVAWMVRMCKLPNLQWKEYFEEPFPLKSEPAIAEAIRQLLLKLKSIPESEAAGFLTQLGAITGTGRCPEDVLDTIWMSWDMVREMRRSGMDIGGHTVTHPVLANCPTEQQRHEIQQSKLRIEQELAEPISAFSYPVGQPDSFTEETKQILAEAGYEWGFSFYGGYCPTSGFDPYDLKRMPVEKRVHRNLFRSIAKLPQLFAKK</sequence>
<proteinExistence type="predicted"/>
<evidence type="ECO:0000313" key="4">
    <source>
        <dbReference type="EMBL" id="QDT31565.1"/>
    </source>
</evidence>
<dbReference type="Proteomes" id="UP000315724">
    <property type="component" value="Chromosome"/>
</dbReference>
<reference evidence="4 5" key="1">
    <citation type="submission" date="2019-02" db="EMBL/GenBank/DDBJ databases">
        <title>Deep-cultivation of Planctomycetes and their phenomic and genomic characterization uncovers novel biology.</title>
        <authorList>
            <person name="Wiegand S."/>
            <person name="Jogler M."/>
            <person name="Boedeker C."/>
            <person name="Pinto D."/>
            <person name="Vollmers J."/>
            <person name="Rivas-Marin E."/>
            <person name="Kohn T."/>
            <person name="Peeters S.H."/>
            <person name="Heuer A."/>
            <person name="Rast P."/>
            <person name="Oberbeckmann S."/>
            <person name="Bunk B."/>
            <person name="Jeske O."/>
            <person name="Meyerdierks A."/>
            <person name="Storesund J.E."/>
            <person name="Kallscheuer N."/>
            <person name="Luecker S."/>
            <person name="Lage O.M."/>
            <person name="Pohl T."/>
            <person name="Merkel B.J."/>
            <person name="Hornburger P."/>
            <person name="Mueller R.-W."/>
            <person name="Bruemmer F."/>
            <person name="Labrenz M."/>
            <person name="Spormann A.M."/>
            <person name="Op den Camp H."/>
            <person name="Overmann J."/>
            <person name="Amann R."/>
            <person name="Jetten M.S.M."/>
            <person name="Mascher T."/>
            <person name="Medema M.H."/>
            <person name="Devos D.P."/>
            <person name="Kaster A.-K."/>
            <person name="Ovreas L."/>
            <person name="Rohde M."/>
            <person name="Galperin M.Y."/>
            <person name="Jogler C."/>
        </authorList>
    </citation>
    <scope>NUCLEOTIDE SEQUENCE [LARGE SCALE GENOMIC DNA]</scope>
    <source>
        <strain evidence="4 5">Mal48</strain>
    </source>
</reference>
<evidence type="ECO:0000259" key="3">
    <source>
        <dbReference type="PROSITE" id="PS51677"/>
    </source>
</evidence>
<dbReference type="RefSeq" id="WP_145196241.1">
    <property type="nucleotide sequence ID" value="NZ_CP036267.1"/>
</dbReference>
<dbReference type="GO" id="GO:0016810">
    <property type="term" value="F:hydrolase activity, acting on carbon-nitrogen (but not peptide) bonds"/>
    <property type="evidence" value="ECO:0007669"/>
    <property type="project" value="InterPro"/>
</dbReference>
<dbReference type="Gene3D" id="3.20.20.370">
    <property type="entry name" value="Glycoside hydrolase/deacetylase"/>
    <property type="match status" value="1"/>
</dbReference>
<dbReference type="CDD" id="cd10918">
    <property type="entry name" value="CE4_NodB_like_5s_6s"/>
    <property type="match status" value="1"/>
</dbReference>
<accession>A0A517QJ07</accession>
<dbReference type="GO" id="GO:0005576">
    <property type="term" value="C:extracellular region"/>
    <property type="evidence" value="ECO:0007669"/>
    <property type="project" value="UniProtKB-SubCell"/>
</dbReference>
<dbReference type="AlphaFoldDB" id="A0A517QJ07"/>
<evidence type="ECO:0000313" key="5">
    <source>
        <dbReference type="Proteomes" id="UP000315724"/>
    </source>
</evidence>
<dbReference type="InterPro" id="IPR051398">
    <property type="entry name" value="Polysacch_Deacetylase"/>
</dbReference>
<dbReference type="EMBL" id="CP036267">
    <property type="protein sequence ID" value="QDT31565.1"/>
    <property type="molecule type" value="Genomic_DNA"/>
</dbReference>
<dbReference type="SUPFAM" id="SSF88713">
    <property type="entry name" value="Glycoside hydrolase/deacetylase"/>
    <property type="match status" value="1"/>
</dbReference>
<name>A0A517QJ07_9PLAN</name>
<keyword evidence="2" id="KW-0732">Signal</keyword>
<dbReference type="PANTHER" id="PTHR34216">
    <property type="match status" value="1"/>
</dbReference>
<dbReference type="InterPro" id="IPR002509">
    <property type="entry name" value="NODB_dom"/>
</dbReference>
<feature type="domain" description="NodB homology" evidence="3">
    <location>
        <begin position="91"/>
        <end position="340"/>
    </location>
</feature>
<protein>
    <submittedName>
        <fullName evidence="4">Polysaccharide deacetylase</fullName>
    </submittedName>
</protein>